<proteinExistence type="predicted"/>
<gene>
    <name evidence="2" type="ORF">MUY34_10130</name>
</gene>
<keyword evidence="1" id="KW-0812">Transmembrane</keyword>
<feature type="transmembrane region" description="Helical" evidence="1">
    <location>
        <begin position="44"/>
        <end position="66"/>
    </location>
</feature>
<reference evidence="2" key="1">
    <citation type="submission" date="2022-04" db="EMBL/GenBank/DDBJ databases">
        <authorList>
            <person name="Ren T."/>
        </authorList>
    </citation>
    <scope>NUCLEOTIDE SEQUENCE</scope>
    <source>
        <strain evidence="2">F63249</strain>
    </source>
</reference>
<dbReference type="Proteomes" id="UP001203687">
    <property type="component" value="Unassembled WGS sequence"/>
</dbReference>
<feature type="transmembrane region" description="Helical" evidence="1">
    <location>
        <begin position="135"/>
        <end position="161"/>
    </location>
</feature>
<sequence>MIDNFLSNFQDGVYHVMNIKAYDHILFLIVLAVPYVFKDWKRILLLVTIFTLGHCISLGLTTYDVINVNARLIEFLIPLTILVVALFNVFTAGKKSHGTKVGLLFFATLFFGLIHGLGFVGTFEKMISSSENKILALLEIGLGIEVGQLVMVFIVIFLGFLCQTIFRFSKRDWVMVISAIVVGFVLPMLIHNNVFN</sequence>
<evidence type="ECO:0000313" key="2">
    <source>
        <dbReference type="EMBL" id="MCK8480982.1"/>
    </source>
</evidence>
<evidence type="ECO:0000313" key="3">
    <source>
        <dbReference type="Proteomes" id="UP001203687"/>
    </source>
</evidence>
<dbReference type="EMBL" id="JALPQF010000009">
    <property type="protein sequence ID" value="MCK8480982.1"/>
    <property type="molecule type" value="Genomic_DNA"/>
</dbReference>
<dbReference type="RefSeq" id="WP_248413003.1">
    <property type="nucleotide sequence ID" value="NZ_JALPQF010000009.1"/>
</dbReference>
<feature type="transmembrane region" description="Helical" evidence="1">
    <location>
        <begin position="103"/>
        <end position="123"/>
    </location>
</feature>
<dbReference type="Pfam" id="PF13795">
    <property type="entry name" value="HupE_UreJ_2"/>
    <property type="match status" value="1"/>
</dbReference>
<name>A0ABT0HAW2_9FLAO</name>
<dbReference type="InterPro" id="IPR032809">
    <property type="entry name" value="Put_HupE_UreJ"/>
</dbReference>
<organism evidence="2 3">
    <name type="scientific">Psychroserpens algicola</name>
    <dbReference type="NCBI Taxonomy" id="1719034"/>
    <lineage>
        <taxon>Bacteria</taxon>
        <taxon>Pseudomonadati</taxon>
        <taxon>Bacteroidota</taxon>
        <taxon>Flavobacteriia</taxon>
        <taxon>Flavobacteriales</taxon>
        <taxon>Flavobacteriaceae</taxon>
        <taxon>Psychroserpens</taxon>
    </lineage>
</organism>
<accession>A0ABT0HAW2</accession>
<comment type="caution">
    <text evidence="2">The sequence shown here is derived from an EMBL/GenBank/DDBJ whole genome shotgun (WGS) entry which is preliminary data.</text>
</comment>
<keyword evidence="1" id="KW-0472">Membrane</keyword>
<keyword evidence="3" id="KW-1185">Reference proteome</keyword>
<feature type="transmembrane region" description="Helical" evidence="1">
    <location>
        <begin position="20"/>
        <end position="37"/>
    </location>
</feature>
<keyword evidence="1" id="KW-1133">Transmembrane helix</keyword>
<feature type="transmembrane region" description="Helical" evidence="1">
    <location>
        <begin position="173"/>
        <end position="190"/>
    </location>
</feature>
<evidence type="ECO:0000256" key="1">
    <source>
        <dbReference type="SAM" id="Phobius"/>
    </source>
</evidence>
<protein>
    <submittedName>
        <fullName evidence="2">HupE/UreJ family protein</fullName>
    </submittedName>
</protein>
<feature type="transmembrane region" description="Helical" evidence="1">
    <location>
        <begin position="72"/>
        <end position="91"/>
    </location>
</feature>